<proteinExistence type="predicted"/>
<comment type="caution">
    <text evidence="1">The sequence shown here is derived from an EMBL/GenBank/DDBJ whole genome shotgun (WGS) entry which is preliminary data.</text>
</comment>
<sequence length="149" mass="16876">MPIFVPQLTVNFQDMPVHSPFEKKITDYFALVPKAVREEAPRGHRVKFCFYLKAGINSHNARRQYVAVSGVSMRIRLSDLAEALAGFGIMERPQLGFLLIDGASYSWGHIGWKEYFDLPVGDTPLYFHATNDALPTDWMKDVAPFLDAL</sequence>
<evidence type="ECO:0000313" key="1">
    <source>
        <dbReference type="EMBL" id="KAK7026081.1"/>
    </source>
</evidence>
<name>A0AAW0BIH4_9AGAR</name>
<accession>A0AAW0BIH4</accession>
<reference evidence="1 2" key="1">
    <citation type="submission" date="2024-01" db="EMBL/GenBank/DDBJ databases">
        <title>A draft genome for a cacao thread blight-causing isolate of Paramarasmius palmivorus.</title>
        <authorList>
            <person name="Baruah I.K."/>
            <person name="Bukari Y."/>
            <person name="Amoako-Attah I."/>
            <person name="Meinhardt L.W."/>
            <person name="Bailey B.A."/>
            <person name="Cohen S.P."/>
        </authorList>
    </citation>
    <scope>NUCLEOTIDE SEQUENCE [LARGE SCALE GENOMIC DNA]</scope>
    <source>
        <strain evidence="1 2">GH-12</strain>
    </source>
</reference>
<gene>
    <name evidence="1" type="ORF">VNI00_015727</name>
</gene>
<dbReference type="Proteomes" id="UP001383192">
    <property type="component" value="Unassembled WGS sequence"/>
</dbReference>
<dbReference type="AlphaFoldDB" id="A0AAW0BIH4"/>
<protein>
    <submittedName>
        <fullName evidence="1">Uncharacterized protein</fullName>
    </submittedName>
</protein>
<evidence type="ECO:0000313" key="2">
    <source>
        <dbReference type="Proteomes" id="UP001383192"/>
    </source>
</evidence>
<keyword evidence="2" id="KW-1185">Reference proteome</keyword>
<dbReference type="EMBL" id="JAYKXP010000107">
    <property type="protein sequence ID" value="KAK7026081.1"/>
    <property type="molecule type" value="Genomic_DNA"/>
</dbReference>
<organism evidence="1 2">
    <name type="scientific">Paramarasmius palmivorus</name>
    <dbReference type="NCBI Taxonomy" id="297713"/>
    <lineage>
        <taxon>Eukaryota</taxon>
        <taxon>Fungi</taxon>
        <taxon>Dikarya</taxon>
        <taxon>Basidiomycota</taxon>
        <taxon>Agaricomycotina</taxon>
        <taxon>Agaricomycetes</taxon>
        <taxon>Agaricomycetidae</taxon>
        <taxon>Agaricales</taxon>
        <taxon>Marasmiineae</taxon>
        <taxon>Marasmiaceae</taxon>
        <taxon>Paramarasmius</taxon>
    </lineage>
</organism>